<feature type="transmembrane region" description="Helical" evidence="2">
    <location>
        <begin position="119"/>
        <end position="136"/>
    </location>
</feature>
<dbReference type="PANTHER" id="PTHR30590:SF2">
    <property type="entry name" value="INNER MEMBRANE PROTEIN"/>
    <property type="match status" value="1"/>
</dbReference>
<feature type="compositionally biased region" description="Polar residues" evidence="1">
    <location>
        <begin position="1"/>
        <end position="16"/>
    </location>
</feature>
<feature type="domain" description="DUF418" evidence="3">
    <location>
        <begin position="256"/>
        <end position="415"/>
    </location>
</feature>
<gene>
    <name evidence="4" type="ORF">LMG3458_05611</name>
</gene>
<feature type="transmembrane region" description="Helical" evidence="2">
    <location>
        <begin position="348"/>
        <end position="367"/>
    </location>
</feature>
<proteinExistence type="predicted"/>
<organism evidence="4 5">
    <name type="scientific">Achromobacter deleyi</name>
    <dbReference type="NCBI Taxonomy" id="1353891"/>
    <lineage>
        <taxon>Bacteria</taxon>
        <taxon>Pseudomonadati</taxon>
        <taxon>Pseudomonadota</taxon>
        <taxon>Betaproteobacteria</taxon>
        <taxon>Burkholderiales</taxon>
        <taxon>Alcaligenaceae</taxon>
        <taxon>Achromobacter</taxon>
    </lineage>
</organism>
<reference evidence="4 5" key="1">
    <citation type="submission" date="2020-04" db="EMBL/GenBank/DDBJ databases">
        <authorList>
            <person name="De Canck E."/>
        </authorList>
    </citation>
    <scope>NUCLEOTIDE SEQUENCE [LARGE SCALE GENOMIC DNA]</scope>
    <source>
        <strain evidence="4 5">LMG 3458</strain>
    </source>
</reference>
<feature type="region of interest" description="Disordered" evidence="1">
    <location>
        <begin position="1"/>
        <end position="26"/>
    </location>
</feature>
<feature type="transmembrane region" description="Helical" evidence="2">
    <location>
        <begin position="271"/>
        <end position="292"/>
    </location>
</feature>
<evidence type="ECO:0000313" key="5">
    <source>
        <dbReference type="Proteomes" id="UP000494111"/>
    </source>
</evidence>
<dbReference type="Pfam" id="PF04235">
    <property type="entry name" value="DUF418"/>
    <property type="match status" value="1"/>
</dbReference>
<sequence length="429" mass="46444">MSTPVQAPQMAPQTPDTGLPGRQGGAQAAPQRLAHVDALRGFALFGILVVNIGVFASPFYASGIPHPDFSRPQDHVVGWLVAWLFETKFYLLFSFLFGYSFTLQMAAAERSGAAFAPRFFRRLLGLAALGLAHAVLFYQGDILLTYALLGLILMACRGMEPGRALQRALWLIGLVSLAWAALGALSLLDPVGTATFSRAAAKVSAADALAAIEAYRGTVMTTIARHWQELTSVTWATIVLVQGPFVFAMFLVGYALGRRQALADPWREPRVLWLLCALGALPGLAGSAFYATTSLDTARVWETLGLAADLFTAPLLSMSYAAALLLAMRTRPGACLARWLAPAGRMALTNYLMQSVVCAWLFTAWGLRLSGSVSPGMTLLIATMLFAAQLPLSAWWLRRHAYGPVEWFLRALTIGAWPAWRRLPAERGG</sequence>
<evidence type="ECO:0000256" key="1">
    <source>
        <dbReference type="SAM" id="MobiDB-lite"/>
    </source>
</evidence>
<feature type="transmembrane region" description="Helical" evidence="2">
    <location>
        <begin position="304"/>
        <end position="327"/>
    </location>
</feature>
<keyword evidence="2" id="KW-0812">Transmembrane</keyword>
<feature type="transmembrane region" description="Helical" evidence="2">
    <location>
        <begin position="168"/>
        <end position="188"/>
    </location>
</feature>
<accession>A0A6S7AQG0</accession>
<feature type="transmembrane region" description="Helical" evidence="2">
    <location>
        <begin position="42"/>
        <end position="61"/>
    </location>
</feature>
<dbReference type="EMBL" id="CADIJO010000032">
    <property type="protein sequence ID" value="CAB3739338.1"/>
    <property type="molecule type" value="Genomic_DNA"/>
</dbReference>
<dbReference type="InterPro" id="IPR052529">
    <property type="entry name" value="Bact_Transport_Assoc"/>
</dbReference>
<dbReference type="PANTHER" id="PTHR30590">
    <property type="entry name" value="INNER MEMBRANE PROTEIN"/>
    <property type="match status" value="1"/>
</dbReference>
<name>A0A6S7AQG0_9BURK</name>
<dbReference type="InterPro" id="IPR007349">
    <property type="entry name" value="DUF418"/>
</dbReference>
<evidence type="ECO:0000256" key="2">
    <source>
        <dbReference type="SAM" id="Phobius"/>
    </source>
</evidence>
<keyword evidence="2" id="KW-1133">Transmembrane helix</keyword>
<feature type="transmembrane region" description="Helical" evidence="2">
    <location>
        <begin position="142"/>
        <end position="159"/>
    </location>
</feature>
<feature type="transmembrane region" description="Helical" evidence="2">
    <location>
        <begin position="379"/>
        <end position="397"/>
    </location>
</feature>
<evidence type="ECO:0000259" key="3">
    <source>
        <dbReference type="Pfam" id="PF04235"/>
    </source>
</evidence>
<dbReference type="AlphaFoldDB" id="A0A6S7AQG0"/>
<protein>
    <recommendedName>
        <fullName evidence="3">DUF418 domain-containing protein</fullName>
    </recommendedName>
</protein>
<keyword evidence="2" id="KW-0472">Membrane</keyword>
<feature type="transmembrane region" description="Helical" evidence="2">
    <location>
        <begin position="235"/>
        <end position="256"/>
    </location>
</feature>
<evidence type="ECO:0000313" key="4">
    <source>
        <dbReference type="EMBL" id="CAB3739338.1"/>
    </source>
</evidence>
<dbReference type="Proteomes" id="UP000494111">
    <property type="component" value="Unassembled WGS sequence"/>
</dbReference>